<keyword evidence="4 7" id="KW-0547">Nucleotide-binding</keyword>
<dbReference type="Pfam" id="PF00433">
    <property type="entry name" value="Pkinase_C"/>
    <property type="match status" value="1"/>
</dbReference>
<name>A0A0D3JAH1_EMIH1</name>
<keyword evidence="5" id="KW-0418">Kinase</keyword>
<evidence type="ECO:0000256" key="1">
    <source>
        <dbReference type="ARBA" id="ARBA00022527"/>
    </source>
</evidence>
<dbReference type="KEGG" id="ehx:EMIHUDRAFT_435856"/>
<keyword evidence="6 7" id="KW-0067">ATP-binding</keyword>
<dbReference type="PROSITE" id="PS00108">
    <property type="entry name" value="PROTEIN_KINASE_ST"/>
    <property type="match status" value="1"/>
</dbReference>
<dbReference type="PROSITE" id="PS00107">
    <property type="entry name" value="PROTEIN_KINASE_ATP"/>
    <property type="match status" value="1"/>
</dbReference>
<evidence type="ECO:0000313" key="13">
    <source>
        <dbReference type="Proteomes" id="UP000013827"/>
    </source>
</evidence>
<dbReference type="InterPro" id="IPR017441">
    <property type="entry name" value="Protein_kinase_ATP_BS"/>
</dbReference>
<dbReference type="FunFam" id="1.10.510.10:FF:000048">
    <property type="entry name" value="Protein kinase C"/>
    <property type="match status" value="1"/>
</dbReference>
<dbReference type="PANTHER" id="PTHR24351">
    <property type="entry name" value="RIBOSOMAL PROTEIN S6 KINASE"/>
    <property type="match status" value="1"/>
</dbReference>
<dbReference type="PROSITE" id="PS51285">
    <property type="entry name" value="AGC_KINASE_CTER"/>
    <property type="match status" value="1"/>
</dbReference>
<feature type="region of interest" description="Disordered" evidence="9">
    <location>
        <begin position="417"/>
        <end position="467"/>
    </location>
</feature>
<dbReference type="Gene3D" id="1.10.510.10">
    <property type="entry name" value="Transferase(Phosphotransferase) domain 1"/>
    <property type="match status" value="1"/>
</dbReference>
<dbReference type="eggNOG" id="KOG0598">
    <property type="taxonomic scope" value="Eukaryota"/>
</dbReference>
<organism evidence="12 13">
    <name type="scientific">Emiliania huxleyi (strain CCMP1516)</name>
    <dbReference type="NCBI Taxonomy" id="280463"/>
    <lineage>
        <taxon>Eukaryota</taxon>
        <taxon>Haptista</taxon>
        <taxon>Haptophyta</taxon>
        <taxon>Prymnesiophyceae</taxon>
        <taxon>Isochrysidales</taxon>
        <taxon>Noelaerhabdaceae</taxon>
        <taxon>Emiliania</taxon>
    </lineage>
</organism>
<reference evidence="12" key="2">
    <citation type="submission" date="2024-10" db="UniProtKB">
        <authorList>
            <consortium name="EnsemblProtists"/>
        </authorList>
    </citation>
    <scope>IDENTIFICATION</scope>
</reference>
<dbReference type="OMA" id="TQNIDIM"/>
<dbReference type="InterPro" id="IPR000961">
    <property type="entry name" value="AGC-kinase_C"/>
</dbReference>
<evidence type="ECO:0000256" key="7">
    <source>
        <dbReference type="PROSITE-ProRule" id="PRU10141"/>
    </source>
</evidence>
<dbReference type="RefSeq" id="XP_005772935.1">
    <property type="nucleotide sequence ID" value="XM_005772878.1"/>
</dbReference>
<dbReference type="GO" id="GO:0004674">
    <property type="term" value="F:protein serine/threonine kinase activity"/>
    <property type="evidence" value="ECO:0007669"/>
    <property type="project" value="UniProtKB-KW"/>
</dbReference>
<dbReference type="GO" id="GO:0005524">
    <property type="term" value="F:ATP binding"/>
    <property type="evidence" value="ECO:0007669"/>
    <property type="project" value="UniProtKB-UniRule"/>
</dbReference>
<feature type="compositionally biased region" description="Low complexity" evidence="9">
    <location>
        <begin position="427"/>
        <end position="453"/>
    </location>
</feature>
<accession>A0A0D3JAH1</accession>
<feature type="domain" description="Protein kinase" evidence="10">
    <location>
        <begin position="81"/>
        <end position="353"/>
    </location>
</feature>
<protein>
    <recommendedName>
        <fullName evidence="14">Protein kinase domain-containing protein</fullName>
    </recommendedName>
</protein>
<dbReference type="Gene3D" id="3.30.200.20">
    <property type="entry name" value="Phosphorylase Kinase, domain 1"/>
    <property type="match status" value="1"/>
</dbReference>
<dbReference type="CDD" id="cd05123">
    <property type="entry name" value="STKc_AGC"/>
    <property type="match status" value="1"/>
</dbReference>
<dbReference type="SUPFAM" id="SSF56112">
    <property type="entry name" value="Protein kinase-like (PK-like)"/>
    <property type="match status" value="1"/>
</dbReference>
<dbReference type="PROSITE" id="PS50011">
    <property type="entry name" value="PROTEIN_KINASE_DOM"/>
    <property type="match status" value="1"/>
</dbReference>
<feature type="region of interest" description="Disordered" evidence="9">
    <location>
        <begin position="25"/>
        <end position="70"/>
    </location>
</feature>
<feature type="domain" description="AGC-kinase C-terminal" evidence="11">
    <location>
        <begin position="354"/>
        <end position="425"/>
    </location>
</feature>
<dbReference type="HOGENOM" id="CLU_000288_63_5_1"/>
<sequence length="467" mass="51088">MPAAGETRGKSAAGGVAVVVVAAPSPLPGDEAPAEEAASAGEEEAPPRQGSPMESAAGSPVEGSPALSDPECETALTLDDFELLRLIGKGGYGKVFQVRCALNGEVYAMKVVDKASVERYRSMDNIATELSVLRRYAEHRHPFILGLECAFQSALKLHFVMEYVPGGMLFNHLRQQEMFSEKMARFYAAEVLLGLEHLHTMRIIYRDLKPENVLVCADGNVKLCDFGLAAIGLTAPATQPSASGRPVLIGTTEYMAPEIIRMLECGQAVDLWALGVLLYEMVTGEAPWYHKEAKELQRKIVHTKPKLPSWLASETRSLLKGLLTKEPRTRLGVHPESEVCESDAIAIKAHAFFRGLNWRMLELRRLEPPLLPALADGALDVSNFDSKYTLERPEMSPPRKPLSSAMEERFSNLDLEYMSPETRDSVRASVRSSNASSVGSARSSRRSPTASGADSSLLRFAPRPPKR</sequence>
<dbReference type="Proteomes" id="UP000013827">
    <property type="component" value="Unassembled WGS sequence"/>
</dbReference>
<keyword evidence="3" id="KW-0808">Transferase</keyword>
<dbReference type="InterPro" id="IPR011009">
    <property type="entry name" value="Kinase-like_dom_sf"/>
</dbReference>
<evidence type="ECO:0000256" key="6">
    <source>
        <dbReference type="ARBA" id="ARBA00022840"/>
    </source>
</evidence>
<evidence type="ECO:0000256" key="5">
    <source>
        <dbReference type="ARBA" id="ARBA00022777"/>
    </source>
</evidence>
<dbReference type="InterPro" id="IPR017892">
    <property type="entry name" value="Pkinase_C"/>
</dbReference>
<evidence type="ECO:0000259" key="11">
    <source>
        <dbReference type="PROSITE" id="PS51285"/>
    </source>
</evidence>
<comment type="similarity">
    <text evidence="8">Belongs to the protein kinase superfamily.</text>
</comment>
<evidence type="ECO:0000256" key="2">
    <source>
        <dbReference type="ARBA" id="ARBA00022553"/>
    </source>
</evidence>
<dbReference type="Pfam" id="PF00069">
    <property type="entry name" value="Pkinase"/>
    <property type="match status" value="1"/>
</dbReference>
<evidence type="ECO:0008006" key="14">
    <source>
        <dbReference type="Google" id="ProtNLM"/>
    </source>
</evidence>
<dbReference type="SMART" id="SM00220">
    <property type="entry name" value="S_TKc"/>
    <property type="match status" value="1"/>
</dbReference>
<keyword evidence="13" id="KW-1185">Reference proteome</keyword>
<dbReference type="EnsemblProtists" id="EOD20506">
    <property type="protein sequence ID" value="EOD20506"/>
    <property type="gene ID" value="EMIHUDRAFT_435856"/>
</dbReference>
<feature type="binding site" evidence="7">
    <location>
        <position position="110"/>
    </location>
    <ligand>
        <name>ATP</name>
        <dbReference type="ChEBI" id="CHEBI:30616"/>
    </ligand>
</feature>
<dbReference type="InterPro" id="IPR045270">
    <property type="entry name" value="STKc_AGC"/>
</dbReference>
<keyword evidence="1 8" id="KW-0723">Serine/threonine-protein kinase</keyword>
<dbReference type="STRING" id="2903.R1EC07"/>
<proteinExistence type="inferred from homology"/>
<dbReference type="PaxDb" id="2903-EOD20506"/>
<evidence type="ECO:0000256" key="3">
    <source>
        <dbReference type="ARBA" id="ARBA00022679"/>
    </source>
</evidence>
<evidence type="ECO:0000256" key="4">
    <source>
        <dbReference type="ARBA" id="ARBA00022741"/>
    </source>
</evidence>
<evidence type="ECO:0000313" key="12">
    <source>
        <dbReference type="EnsemblProtists" id="EOD20506"/>
    </source>
</evidence>
<dbReference type="AlphaFoldDB" id="A0A0D3JAH1"/>
<keyword evidence="2" id="KW-0597">Phosphoprotein</keyword>
<dbReference type="InterPro" id="IPR008271">
    <property type="entry name" value="Ser/Thr_kinase_AS"/>
</dbReference>
<dbReference type="GeneID" id="17266053"/>
<evidence type="ECO:0000259" key="10">
    <source>
        <dbReference type="PROSITE" id="PS50011"/>
    </source>
</evidence>
<evidence type="ECO:0000256" key="8">
    <source>
        <dbReference type="RuleBase" id="RU000304"/>
    </source>
</evidence>
<dbReference type="InterPro" id="IPR000719">
    <property type="entry name" value="Prot_kinase_dom"/>
</dbReference>
<reference evidence="13" key="1">
    <citation type="journal article" date="2013" name="Nature">
        <title>Pan genome of the phytoplankton Emiliania underpins its global distribution.</title>
        <authorList>
            <person name="Read B.A."/>
            <person name="Kegel J."/>
            <person name="Klute M.J."/>
            <person name="Kuo A."/>
            <person name="Lefebvre S.C."/>
            <person name="Maumus F."/>
            <person name="Mayer C."/>
            <person name="Miller J."/>
            <person name="Monier A."/>
            <person name="Salamov A."/>
            <person name="Young J."/>
            <person name="Aguilar M."/>
            <person name="Claverie J.M."/>
            <person name="Frickenhaus S."/>
            <person name="Gonzalez K."/>
            <person name="Herman E.K."/>
            <person name="Lin Y.C."/>
            <person name="Napier J."/>
            <person name="Ogata H."/>
            <person name="Sarno A.F."/>
            <person name="Shmutz J."/>
            <person name="Schroeder D."/>
            <person name="de Vargas C."/>
            <person name="Verret F."/>
            <person name="von Dassow P."/>
            <person name="Valentin K."/>
            <person name="Van de Peer Y."/>
            <person name="Wheeler G."/>
            <person name="Dacks J.B."/>
            <person name="Delwiche C.F."/>
            <person name="Dyhrman S.T."/>
            <person name="Glockner G."/>
            <person name="John U."/>
            <person name="Richards T."/>
            <person name="Worden A.Z."/>
            <person name="Zhang X."/>
            <person name="Grigoriev I.V."/>
            <person name="Allen A.E."/>
            <person name="Bidle K."/>
            <person name="Borodovsky M."/>
            <person name="Bowler C."/>
            <person name="Brownlee C."/>
            <person name="Cock J.M."/>
            <person name="Elias M."/>
            <person name="Gladyshev V.N."/>
            <person name="Groth M."/>
            <person name="Guda C."/>
            <person name="Hadaegh A."/>
            <person name="Iglesias-Rodriguez M.D."/>
            <person name="Jenkins J."/>
            <person name="Jones B.M."/>
            <person name="Lawson T."/>
            <person name="Leese F."/>
            <person name="Lindquist E."/>
            <person name="Lobanov A."/>
            <person name="Lomsadze A."/>
            <person name="Malik S.B."/>
            <person name="Marsh M.E."/>
            <person name="Mackinder L."/>
            <person name="Mock T."/>
            <person name="Mueller-Roeber B."/>
            <person name="Pagarete A."/>
            <person name="Parker M."/>
            <person name="Probert I."/>
            <person name="Quesneville H."/>
            <person name="Raines C."/>
            <person name="Rensing S.A."/>
            <person name="Riano-Pachon D.M."/>
            <person name="Richier S."/>
            <person name="Rokitta S."/>
            <person name="Shiraiwa Y."/>
            <person name="Soanes D.M."/>
            <person name="van der Giezen M."/>
            <person name="Wahlund T.M."/>
            <person name="Williams B."/>
            <person name="Wilson W."/>
            <person name="Wolfe G."/>
            <person name="Wurch L.L."/>
        </authorList>
    </citation>
    <scope>NUCLEOTIDE SEQUENCE</scope>
</reference>
<evidence type="ECO:0000256" key="9">
    <source>
        <dbReference type="SAM" id="MobiDB-lite"/>
    </source>
</evidence>
<dbReference type="SMART" id="SM00133">
    <property type="entry name" value="S_TK_X"/>
    <property type="match status" value="1"/>
</dbReference>